<feature type="chain" id="PRO_5037548673" description="Lipoprotein" evidence="1">
    <location>
        <begin position="24"/>
        <end position="256"/>
    </location>
</feature>
<evidence type="ECO:0000313" key="3">
    <source>
        <dbReference type="Proteomes" id="UP000630353"/>
    </source>
</evidence>
<accession>A0A919CRI8</accession>
<reference evidence="2" key="2">
    <citation type="submission" date="2020-09" db="EMBL/GenBank/DDBJ databases">
        <authorList>
            <person name="Sun Q."/>
            <person name="Kim S."/>
        </authorList>
    </citation>
    <scope>NUCLEOTIDE SEQUENCE</scope>
    <source>
        <strain evidence="2">KCTC 42651</strain>
    </source>
</reference>
<evidence type="ECO:0008006" key="4">
    <source>
        <dbReference type="Google" id="ProtNLM"/>
    </source>
</evidence>
<organism evidence="2 3">
    <name type="scientific">Thalassobaculum fulvum</name>
    <dbReference type="NCBI Taxonomy" id="1633335"/>
    <lineage>
        <taxon>Bacteria</taxon>
        <taxon>Pseudomonadati</taxon>
        <taxon>Pseudomonadota</taxon>
        <taxon>Alphaproteobacteria</taxon>
        <taxon>Rhodospirillales</taxon>
        <taxon>Thalassobaculaceae</taxon>
        <taxon>Thalassobaculum</taxon>
    </lineage>
</organism>
<dbReference type="AlphaFoldDB" id="A0A919CRI8"/>
<evidence type="ECO:0000256" key="1">
    <source>
        <dbReference type="SAM" id="SignalP"/>
    </source>
</evidence>
<name>A0A919CRI8_9PROT</name>
<dbReference type="PROSITE" id="PS51257">
    <property type="entry name" value="PROKAR_LIPOPROTEIN"/>
    <property type="match status" value="1"/>
</dbReference>
<dbReference type="RefSeq" id="WP_189993822.1">
    <property type="nucleotide sequence ID" value="NZ_BMZS01000011.1"/>
</dbReference>
<gene>
    <name evidence="2" type="ORF">GCM10017083_44710</name>
</gene>
<keyword evidence="1" id="KW-0732">Signal</keyword>
<dbReference type="Proteomes" id="UP000630353">
    <property type="component" value="Unassembled WGS sequence"/>
</dbReference>
<evidence type="ECO:0000313" key="2">
    <source>
        <dbReference type="EMBL" id="GHD59762.1"/>
    </source>
</evidence>
<comment type="caution">
    <text evidence="2">The sequence shown here is derived from an EMBL/GenBank/DDBJ whole genome shotgun (WGS) entry which is preliminary data.</text>
</comment>
<dbReference type="EMBL" id="BMZS01000011">
    <property type="protein sequence ID" value="GHD59762.1"/>
    <property type="molecule type" value="Genomic_DNA"/>
</dbReference>
<proteinExistence type="predicted"/>
<protein>
    <recommendedName>
        <fullName evidence="4">Lipoprotein</fullName>
    </recommendedName>
</protein>
<reference evidence="2" key="1">
    <citation type="journal article" date="2014" name="Int. J. Syst. Evol. Microbiol.">
        <title>Complete genome sequence of Corynebacterium casei LMG S-19264T (=DSM 44701T), isolated from a smear-ripened cheese.</title>
        <authorList>
            <consortium name="US DOE Joint Genome Institute (JGI-PGF)"/>
            <person name="Walter F."/>
            <person name="Albersmeier A."/>
            <person name="Kalinowski J."/>
            <person name="Ruckert C."/>
        </authorList>
    </citation>
    <scope>NUCLEOTIDE SEQUENCE</scope>
    <source>
        <strain evidence="2">KCTC 42651</strain>
    </source>
</reference>
<keyword evidence="3" id="KW-1185">Reference proteome</keyword>
<feature type="signal peptide" evidence="1">
    <location>
        <begin position="1"/>
        <end position="23"/>
    </location>
</feature>
<sequence>MRITAIVASAVLLGLLAGCTTTAATDRASPAPTLDEVAFEAAISDASSQSAANVYDRLFALSDGNPKLVWRDPAARRQVKVVSLMSQAAYDKYYRDTPGGVTGGVYAWVTLAPQIQEFCRATGLSGDALKGRLREHLGLVPDRPYDMFVELWVDRGDLFRPCPDPETDDTACDVAFPVENSLPVAPAVKGVDDYLAWFNATYAWAYAPGGAPWTRLGYTYDWNPDTPKFGASEYLITEGAVWEVAGAQPVDAYCRQ</sequence>